<evidence type="ECO:0000256" key="8">
    <source>
        <dbReference type="PROSITE-ProRule" id="PRU00042"/>
    </source>
</evidence>
<dbReference type="GO" id="GO:0000981">
    <property type="term" value="F:DNA-binding transcription factor activity, RNA polymerase II-specific"/>
    <property type="evidence" value="ECO:0007669"/>
    <property type="project" value="TreeGrafter"/>
</dbReference>
<dbReference type="FunFam" id="3.30.160.60:FF:002402">
    <property type="entry name" value="Zinc finger protein 347"/>
    <property type="match status" value="1"/>
</dbReference>
<keyword evidence="4" id="KW-0677">Repeat</keyword>
<organism evidence="12">
    <name type="scientific">Gongylonema pulchrum</name>
    <dbReference type="NCBI Taxonomy" id="637853"/>
    <lineage>
        <taxon>Eukaryota</taxon>
        <taxon>Metazoa</taxon>
        <taxon>Ecdysozoa</taxon>
        <taxon>Nematoda</taxon>
        <taxon>Chromadorea</taxon>
        <taxon>Rhabditida</taxon>
        <taxon>Spirurina</taxon>
        <taxon>Spiruromorpha</taxon>
        <taxon>Spiruroidea</taxon>
        <taxon>Gongylonematidae</taxon>
        <taxon>Gongylonema</taxon>
    </lineage>
</organism>
<keyword evidence="3" id="KW-0479">Metal-binding</keyword>
<dbReference type="EMBL" id="UYRT01104383">
    <property type="protein sequence ID" value="VDN43969.1"/>
    <property type="molecule type" value="Genomic_DNA"/>
</dbReference>
<comment type="subcellular location">
    <subcellularLocation>
        <location evidence="1">Nucleus</location>
    </subcellularLocation>
</comment>
<dbReference type="InterPro" id="IPR013087">
    <property type="entry name" value="Znf_C2H2_type"/>
</dbReference>
<dbReference type="PANTHER" id="PTHR23235">
    <property type="entry name" value="KRUEPPEL-LIKE TRANSCRIPTION FACTOR"/>
    <property type="match status" value="1"/>
</dbReference>
<evidence type="ECO:0000256" key="7">
    <source>
        <dbReference type="ARBA" id="ARBA00023242"/>
    </source>
</evidence>
<name>A0A183EWB2_9BILA</name>
<dbReference type="SMART" id="SM00355">
    <property type="entry name" value="ZnF_C2H2"/>
    <property type="match status" value="2"/>
</dbReference>
<keyword evidence="5 8" id="KW-0863">Zinc-finger</keyword>
<dbReference type="FunFam" id="3.30.160.60:FF:002343">
    <property type="entry name" value="Zinc finger protein 33A"/>
    <property type="match status" value="1"/>
</dbReference>
<evidence type="ECO:0000256" key="2">
    <source>
        <dbReference type="ARBA" id="ARBA00006991"/>
    </source>
</evidence>
<dbReference type="PROSITE" id="PS00028">
    <property type="entry name" value="ZINC_FINGER_C2H2_1"/>
    <property type="match status" value="2"/>
</dbReference>
<accession>A0A183EWB2</accession>
<comment type="similarity">
    <text evidence="2">Belongs to the krueppel C2H2-type zinc-finger protein family.</text>
</comment>
<dbReference type="Proteomes" id="UP000271098">
    <property type="component" value="Unassembled WGS sequence"/>
</dbReference>
<dbReference type="AlphaFoldDB" id="A0A183EWB2"/>
<dbReference type="WBParaSite" id="GPUH_0002528301-mRNA-1">
    <property type="protein sequence ID" value="GPUH_0002528301-mRNA-1"/>
    <property type="gene ID" value="GPUH_0002528301"/>
</dbReference>
<reference evidence="10 11" key="2">
    <citation type="submission" date="2018-11" db="EMBL/GenBank/DDBJ databases">
        <authorList>
            <consortium name="Pathogen Informatics"/>
        </authorList>
    </citation>
    <scope>NUCLEOTIDE SEQUENCE [LARGE SCALE GENOMIC DNA]</scope>
</reference>
<feature type="domain" description="C2H2-type" evidence="9">
    <location>
        <begin position="20"/>
        <end position="47"/>
    </location>
</feature>
<evidence type="ECO:0000313" key="10">
    <source>
        <dbReference type="EMBL" id="VDN43969.1"/>
    </source>
</evidence>
<dbReference type="SUPFAM" id="SSF57667">
    <property type="entry name" value="beta-beta-alpha zinc fingers"/>
    <property type="match status" value="1"/>
</dbReference>
<sequence>MIQFSHLQVHQRIHTGEKPYKCKFCDKRMSQKSDLNRHRRTHTGEKSYKCQFCDKMMAQKCDMLKHQKTHAVGQFMNVTAVNTDALMLSQ</sequence>
<evidence type="ECO:0000313" key="11">
    <source>
        <dbReference type="Proteomes" id="UP000271098"/>
    </source>
</evidence>
<evidence type="ECO:0000256" key="6">
    <source>
        <dbReference type="ARBA" id="ARBA00022833"/>
    </source>
</evidence>
<evidence type="ECO:0000256" key="5">
    <source>
        <dbReference type="ARBA" id="ARBA00022771"/>
    </source>
</evidence>
<dbReference type="PANTHER" id="PTHR23235:SF142">
    <property type="entry name" value="ZINC FINGER PROTEIN 384"/>
    <property type="match status" value="1"/>
</dbReference>
<keyword evidence="7" id="KW-0539">Nucleus</keyword>
<evidence type="ECO:0000256" key="4">
    <source>
        <dbReference type="ARBA" id="ARBA00022737"/>
    </source>
</evidence>
<feature type="domain" description="C2H2-type" evidence="9">
    <location>
        <begin position="1"/>
        <end position="19"/>
    </location>
</feature>
<dbReference type="GO" id="GO:0005634">
    <property type="term" value="C:nucleus"/>
    <property type="evidence" value="ECO:0007669"/>
    <property type="project" value="UniProtKB-SubCell"/>
</dbReference>
<gene>
    <name evidence="10" type="ORF">GPUH_LOCUS25254</name>
</gene>
<dbReference type="Gene3D" id="3.30.160.60">
    <property type="entry name" value="Classic Zinc Finger"/>
    <property type="match status" value="3"/>
</dbReference>
<feature type="domain" description="C2H2-type" evidence="9">
    <location>
        <begin position="48"/>
        <end position="71"/>
    </location>
</feature>
<dbReference type="PROSITE" id="PS50157">
    <property type="entry name" value="ZINC_FINGER_C2H2_2"/>
    <property type="match status" value="3"/>
</dbReference>
<evidence type="ECO:0000256" key="1">
    <source>
        <dbReference type="ARBA" id="ARBA00004123"/>
    </source>
</evidence>
<dbReference type="Pfam" id="PF00096">
    <property type="entry name" value="zf-C2H2"/>
    <property type="match status" value="1"/>
</dbReference>
<dbReference type="InterPro" id="IPR036236">
    <property type="entry name" value="Znf_C2H2_sf"/>
</dbReference>
<keyword evidence="11" id="KW-1185">Reference proteome</keyword>
<evidence type="ECO:0000256" key="3">
    <source>
        <dbReference type="ARBA" id="ARBA00022723"/>
    </source>
</evidence>
<dbReference type="GO" id="GO:0000978">
    <property type="term" value="F:RNA polymerase II cis-regulatory region sequence-specific DNA binding"/>
    <property type="evidence" value="ECO:0007669"/>
    <property type="project" value="TreeGrafter"/>
</dbReference>
<reference evidence="12" key="1">
    <citation type="submission" date="2016-06" db="UniProtKB">
        <authorList>
            <consortium name="WormBaseParasite"/>
        </authorList>
    </citation>
    <scope>IDENTIFICATION</scope>
</reference>
<dbReference type="FunFam" id="3.30.160.60:FF:001627">
    <property type="entry name" value="Zinc finger protein 655"/>
    <property type="match status" value="1"/>
</dbReference>
<proteinExistence type="inferred from homology"/>
<evidence type="ECO:0000259" key="9">
    <source>
        <dbReference type="PROSITE" id="PS50157"/>
    </source>
</evidence>
<dbReference type="GO" id="GO:0008270">
    <property type="term" value="F:zinc ion binding"/>
    <property type="evidence" value="ECO:0007669"/>
    <property type="project" value="UniProtKB-KW"/>
</dbReference>
<protein>
    <submittedName>
        <fullName evidence="12">C2H2-type domain-containing protein</fullName>
    </submittedName>
</protein>
<dbReference type="OrthoDB" id="3437960at2759"/>
<keyword evidence="6" id="KW-0862">Zinc</keyword>
<evidence type="ECO:0000313" key="12">
    <source>
        <dbReference type="WBParaSite" id="GPUH_0002528301-mRNA-1"/>
    </source>
</evidence>